<dbReference type="Proteomes" id="UP000694559">
    <property type="component" value="Unplaced"/>
</dbReference>
<evidence type="ECO:0000256" key="8">
    <source>
        <dbReference type="SAM" id="MobiDB-lite"/>
    </source>
</evidence>
<evidence type="ECO:0000256" key="5">
    <source>
        <dbReference type="ARBA" id="ARBA00022729"/>
    </source>
</evidence>
<dbReference type="Pfam" id="PF02372">
    <property type="entry name" value="IL15"/>
    <property type="match status" value="1"/>
</dbReference>
<dbReference type="InterPro" id="IPR003443">
    <property type="entry name" value="IL-15/IL-21_fam"/>
</dbReference>
<comment type="similarity">
    <text evidence="2 7">Belongs to the IL-15/IL-21 family.</text>
</comment>
<dbReference type="GO" id="GO:0005125">
    <property type="term" value="F:cytokine activity"/>
    <property type="evidence" value="ECO:0007669"/>
    <property type="project" value="UniProtKB-KW"/>
</dbReference>
<dbReference type="OrthoDB" id="9428906at2759"/>
<keyword evidence="4" id="KW-0964">Secreted</keyword>
<evidence type="ECO:0000256" key="2">
    <source>
        <dbReference type="ARBA" id="ARBA00006050"/>
    </source>
</evidence>
<evidence type="ECO:0000313" key="10">
    <source>
        <dbReference type="Proteomes" id="UP000694559"/>
    </source>
</evidence>
<dbReference type="GO" id="GO:0005126">
    <property type="term" value="F:cytokine receptor binding"/>
    <property type="evidence" value="ECO:0007669"/>
    <property type="project" value="InterPro"/>
</dbReference>
<dbReference type="InterPro" id="IPR009079">
    <property type="entry name" value="4_helix_cytokine-like_core"/>
</dbReference>
<dbReference type="SUPFAM" id="SSF47266">
    <property type="entry name" value="4-helical cytokines"/>
    <property type="match status" value="1"/>
</dbReference>
<keyword evidence="5" id="KW-0732">Signal</keyword>
<dbReference type="Gene3D" id="1.20.1250.70">
    <property type="entry name" value="Interleukin-15/Interleukin-21"/>
    <property type="match status" value="1"/>
</dbReference>
<dbReference type="GeneTree" id="ENSGT00970000194069"/>
<keyword evidence="3 7" id="KW-0202">Cytokine</keyword>
<comment type="subcellular location">
    <subcellularLocation>
        <location evidence="1">Secreted</location>
    </subcellularLocation>
</comment>
<evidence type="ECO:0000256" key="6">
    <source>
        <dbReference type="ARBA" id="ARBA00023157"/>
    </source>
</evidence>
<feature type="region of interest" description="Disordered" evidence="8">
    <location>
        <begin position="125"/>
        <end position="152"/>
    </location>
</feature>
<dbReference type="OMA" id="KISHCAT"/>
<proteinExistence type="inferred from homology"/>
<evidence type="ECO:0000256" key="7">
    <source>
        <dbReference type="RuleBase" id="RU003453"/>
    </source>
</evidence>
<evidence type="ECO:0000256" key="3">
    <source>
        <dbReference type="ARBA" id="ARBA00022514"/>
    </source>
</evidence>
<evidence type="ECO:0000256" key="1">
    <source>
        <dbReference type="ARBA" id="ARBA00004613"/>
    </source>
</evidence>
<protein>
    <recommendedName>
        <fullName evidence="7">Interleukin</fullName>
    </recommendedName>
</protein>
<dbReference type="GO" id="GO:0005615">
    <property type="term" value="C:extracellular space"/>
    <property type="evidence" value="ECO:0007669"/>
    <property type="project" value="UniProtKB-KW"/>
</dbReference>
<reference evidence="9" key="1">
    <citation type="submission" date="2025-08" db="UniProtKB">
        <authorList>
            <consortium name="Ensembl"/>
        </authorList>
    </citation>
    <scope>IDENTIFICATION</scope>
</reference>
<accession>A0A8C6YBU3</accession>
<keyword evidence="6" id="KW-1015">Disulfide bond</keyword>
<keyword evidence="10" id="KW-1185">Reference proteome</keyword>
<reference evidence="9" key="2">
    <citation type="submission" date="2025-09" db="UniProtKB">
        <authorList>
            <consortium name="Ensembl"/>
        </authorList>
    </citation>
    <scope>IDENTIFICATION</scope>
</reference>
<name>A0A8C6YBU3_NAJNA</name>
<evidence type="ECO:0000256" key="4">
    <source>
        <dbReference type="ARBA" id="ARBA00022525"/>
    </source>
</evidence>
<dbReference type="AlphaFoldDB" id="A0A8C6YBU3"/>
<sequence>CQLQHRIRKLPITPTSCSFPLQGNSSNIGPLYTPEDITVCYANNLDCFYLELQVIQEEQEEHSDTLSRLIWRMAQLTRQLQKTGKISHCATYPPCHNHPEKPAMAFLRRLLEMFQWRCSAKDFRPSPGPGNSTLTHQATSSSPTTTAKGHQV</sequence>
<dbReference type="Ensembl" id="ENSNNAT00000027537.1">
    <property type="protein sequence ID" value="ENSNNAP00000026263.1"/>
    <property type="gene ID" value="ENSNNAG00000017107.1"/>
</dbReference>
<feature type="compositionally biased region" description="Polar residues" evidence="8">
    <location>
        <begin position="129"/>
        <end position="152"/>
    </location>
</feature>
<evidence type="ECO:0000313" key="9">
    <source>
        <dbReference type="Ensembl" id="ENSNNAP00000026263.1"/>
    </source>
</evidence>
<dbReference type="GO" id="GO:0006955">
    <property type="term" value="P:immune response"/>
    <property type="evidence" value="ECO:0007669"/>
    <property type="project" value="InterPro"/>
</dbReference>
<organism evidence="9 10">
    <name type="scientific">Naja naja</name>
    <name type="common">Indian cobra</name>
    <dbReference type="NCBI Taxonomy" id="35670"/>
    <lineage>
        <taxon>Eukaryota</taxon>
        <taxon>Metazoa</taxon>
        <taxon>Chordata</taxon>
        <taxon>Craniata</taxon>
        <taxon>Vertebrata</taxon>
        <taxon>Euteleostomi</taxon>
        <taxon>Lepidosauria</taxon>
        <taxon>Squamata</taxon>
        <taxon>Bifurcata</taxon>
        <taxon>Unidentata</taxon>
        <taxon>Episquamata</taxon>
        <taxon>Toxicofera</taxon>
        <taxon>Serpentes</taxon>
        <taxon>Colubroidea</taxon>
        <taxon>Elapidae</taxon>
        <taxon>Elapinae</taxon>
        <taxon>Naja</taxon>
    </lineage>
</organism>